<accession>A0A6N3SQ01</accession>
<dbReference type="STRING" id="1231339.Abci_017_221"/>
<dbReference type="AlphaFoldDB" id="A0A0D6N4V1"/>
<protein>
    <submittedName>
        <fullName evidence="1">Uncharacterized protein</fullName>
    </submittedName>
</protein>
<proteinExistence type="predicted"/>
<comment type="caution">
    <text evidence="1">The sequence shown here is derived from an EMBL/GenBank/DDBJ whole genome shotgun (WGS) entry which is preliminary data.</text>
</comment>
<gene>
    <name evidence="1" type="ORF">Abci_017_221</name>
    <name evidence="2" type="ORF">ACI01nite_10680</name>
</gene>
<keyword evidence="4" id="KW-1185">Reference proteome</keyword>
<reference evidence="2 4" key="2">
    <citation type="submission" date="2019-07" db="EMBL/GenBank/DDBJ databases">
        <title>Whole genome shotgun sequence of Acetobacter cibinongensis NBRC 16605.</title>
        <authorList>
            <person name="Hosoyama A."/>
            <person name="Uohara A."/>
            <person name="Ohji S."/>
            <person name="Ichikawa N."/>
        </authorList>
    </citation>
    <scope>NUCLEOTIDE SEQUENCE [LARGE SCALE GENOMIC DNA]</scope>
    <source>
        <strain evidence="2 4">NBRC 16605</strain>
    </source>
</reference>
<evidence type="ECO:0000313" key="2">
    <source>
        <dbReference type="EMBL" id="GEL58466.1"/>
    </source>
</evidence>
<dbReference type="Proteomes" id="UP000032671">
    <property type="component" value="Unassembled WGS sequence"/>
</dbReference>
<sequence>MPVFRLSEWRYVLFFVQKLKGATFLQFMKDAPETVGCFKFGSLRAGQKNGAATTRVGAPE</sequence>
<accession>A0A0D6N4V1</accession>
<evidence type="ECO:0000313" key="1">
    <source>
        <dbReference type="EMBL" id="GAN61037.1"/>
    </source>
</evidence>
<dbReference type="Proteomes" id="UP000321891">
    <property type="component" value="Unassembled WGS sequence"/>
</dbReference>
<dbReference type="EMBL" id="BJVU01000003">
    <property type="protein sequence ID" value="GEL58466.1"/>
    <property type="molecule type" value="Genomic_DNA"/>
</dbReference>
<reference evidence="1 3" key="1">
    <citation type="submission" date="2012-11" db="EMBL/GenBank/DDBJ databases">
        <title>Whole genome sequence of Acetobacter cibinongensis 4H-1.</title>
        <authorList>
            <person name="Azuma Y."/>
            <person name="Higashiura N."/>
            <person name="Hirakawa H."/>
            <person name="Matsushita K."/>
        </authorList>
    </citation>
    <scope>NUCLEOTIDE SEQUENCE [LARGE SCALE GENOMIC DNA]</scope>
    <source>
        <strain evidence="1 3">4H-1</strain>
    </source>
</reference>
<name>A0A0D6N4V1_9PROT</name>
<evidence type="ECO:0000313" key="4">
    <source>
        <dbReference type="Proteomes" id="UP000321891"/>
    </source>
</evidence>
<organism evidence="1 3">
    <name type="scientific">Acetobacter cibinongensis</name>
    <dbReference type="NCBI Taxonomy" id="146475"/>
    <lineage>
        <taxon>Bacteria</taxon>
        <taxon>Pseudomonadati</taxon>
        <taxon>Pseudomonadota</taxon>
        <taxon>Alphaproteobacteria</taxon>
        <taxon>Acetobacterales</taxon>
        <taxon>Acetobacteraceae</taxon>
        <taxon>Acetobacter</taxon>
    </lineage>
</organism>
<dbReference type="EMBL" id="BAMV01000017">
    <property type="protein sequence ID" value="GAN61037.1"/>
    <property type="molecule type" value="Genomic_DNA"/>
</dbReference>
<evidence type="ECO:0000313" key="3">
    <source>
        <dbReference type="Proteomes" id="UP000032671"/>
    </source>
</evidence>